<dbReference type="EMBL" id="JACMSF010000133">
    <property type="protein sequence ID" value="MBC2908281.1"/>
    <property type="molecule type" value="Genomic_DNA"/>
</dbReference>
<name>A0A7X1JCK3_9ACTN</name>
<organism evidence="1 2">
    <name type="scientific">Streptomyces cupreus</name>
    <dbReference type="NCBI Taxonomy" id="2759956"/>
    <lineage>
        <taxon>Bacteria</taxon>
        <taxon>Bacillati</taxon>
        <taxon>Actinomycetota</taxon>
        <taxon>Actinomycetes</taxon>
        <taxon>Kitasatosporales</taxon>
        <taxon>Streptomycetaceae</taxon>
        <taxon>Streptomyces</taxon>
    </lineage>
</organism>
<accession>A0A7X1JCK3</accession>
<proteinExistence type="predicted"/>
<dbReference type="RefSeq" id="WP_186288196.1">
    <property type="nucleotide sequence ID" value="NZ_JACMSF010000133.1"/>
</dbReference>
<comment type="caution">
    <text evidence="1">The sequence shown here is derived from an EMBL/GenBank/DDBJ whole genome shotgun (WGS) entry which is preliminary data.</text>
</comment>
<protein>
    <submittedName>
        <fullName evidence="1">Uncharacterized protein</fullName>
    </submittedName>
</protein>
<gene>
    <name evidence="1" type="ORF">H4N64_43735</name>
</gene>
<keyword evidence="2" id="KW-1185">Reference proteome</keyword>
<dbReference type="AlphaFoldDB" id="A0A7X1JCK3"/>
<sequence>MIVLPVLLTELLTEVGEQRATTLSLDFAERAVDLQAELLTPDMREACSEYVAAAREALRLGRANDRLVRAHEDFFEVGWRTSGHSDVTHVLESAVRLACQDMLIEAGAMNRAGRTNPSPQYIAKTAQSAVGRWHAERAGEDADRREADRRARWEEARWQVQHVIATEPAPGGGARL</sequence>
<dbReference type="Proteomes" id="UP000584670">
    <property type="component" value="Unassembled WGS sequence"/>
</dbReference>
<reference evidence="1 2" key="1">
    <citation type="submission" date="2020-08" db="EMBL/GenBank/DDBJ databases">
        <title>Streptomyces sp. PSKA01 genome sequencing and assembly.</title>
        <authorList>
            <person name="Mandal S."/>
            <person name="Maiti P.K."/>
            <person name="Das P."/>
        </authorList>
    </citation>
    <scope>NUCLEOTIDE SEQUENCE [LARGE SCALE GENOMIC DNA]</scope>
    <source>
        <strain evidence="1 2">PSKA01</strain>
    </source>
</reference>
<evidence type="ECO:0000313" key="1">
    <source>
        <dbReference type="EMBL" id="MBC2908281.1"/>
    </source>
</evidence>
<evidence type="ECO:0000313" key="2">
    <source>
        <dbReference type="Proteomes" id="UP000584670"/>
    </source>
</evidence>